<keyword evidence="5" id="KW-1185">Reference proteome</keyword>
<comment type="caution">
    <text evidence="2">The sequence shown here is derived from an EMBL/GenBank/DDBJ whole genome shotgun (WGS) entry which is preliminary data.</text>
</comment>
<dbReference type="Proteomes" id="UP001175353">
    <property type="component" value="Unassembled WGS sequence"/>
</dbReference>
<organism evidence="2 4">
    <name type="scientific">Friedmanniomyces endolithicus</name>
    <dbReference type="NCBI Taxonomy" id="329885"/>
    <lineage>
        <taxon>Eukaryota</taxon>
        <taxon>Fungi</taxon>
        <taxon>Dikarya</taxon>
        <taxon>Ascomycota</taxon>
        <taxon>Pezizomycotina</taxon>
        <taxon>Dothideomycetes</taxon>
        <taxon>Dothideomycetidae</taxon>
        <taxon>Mycosphaerellales</taxon>
        <taxon>Teratosphaeriaceae</taxon>
        <taxon>Friedmanniomyces</taxon>
    </lineage>
</organism>
<dbReference type="Proteomes" id="UP001168146">
    <property type="component" value="Unassembled WGS sequence"/>
</dbReference>
<sequence length="85" mass="9079">MASEGTKLRPKGPLTRPSPAAFDKSSYSEPSSTANGVKLDVRKKGGKKSKEAVEAQPFDSSYAPSPFLDPKILERKVMAAKKAQG</sequence>
<evidence type="ECO:0000313" key="2">
    <source>
        <dbReference type="EMBL" id="KAK0317837.1"/>
    </source>
</evidence>
<feature type="region of interest" description="Disordered" evidence="1">
    <location>
        <begin position="1"/>
        <end position="69"/>
    </location>
</feature>
<dbReference type="AlphaFoldDB" id="A0AAN6FG78"/>
<gene>
    <name evidence="2" type="ORF">LTR82_011098</name>
    <name evidence="3" type="ORF">LTR91_005717</name>
</gene>
<reference evidence="2" key="1">
    <citation type="submission" date="2021-12" db="EMBL/GenBank/DDBJ databases">
        <title>Black yeast isolated from Biological Soil Crust.</title>
        <authorList>
            <person name="Kurbessoian T."/>
        </authorList>
    </citation>
    <scope>NUCLEOTIDE SEQUENCE</scope>
    <source>
        <strain evidence="2">CCFEE 5208</strain>
    </source>
</reference>
<evidence type="ECO:0000313" key="4">
    <source>
        <dbReference type="Proteomes" id="UP001168146"/>
    </source>
</evidence>
<protein>
    <submittedName>
        <fullName evidence="2">Uncharacterized protein</fullName>
    </submittedName>
</protein>
<reference evidence="3" key="2">
    <citation type="submission" date="2023-06" db="EMBL/GenBank/DDBJ databases">
        <title>Black Yeasts Isolated from many extreme environments.</title>
        <authorList>
            <person name="Coleine C."/>
            <person name="Stajich J.E."/>
            <person name="Selbmann L."/>
        </authorList>
    </citation>
    <scope>NUCLEOTIDE SEQUENCE</scope>
    <source>
        <strain evidence="3">CCFEE 5200</strain>
    </source>
</reference>
<dbReference type="EMBL" id="JAUJLE010000037">
    <property type="protein sequence ID" value="KAK1000273.1"/>
    <property type="molecule type" value="Genomic_DNA"/>
</dbReference>
<evidence type="ECO:0000256" key="1">
    <source>
        <dbReference type="SAM" id="MobiDB-lite"/>
    </source>
</evidence>
<evidence type="ECO:0000313" key="3">
    <source>
        <dbReference type="EMBL" id="KAK1000273.1"/>
    </source>
</evidence>
<feature type="compositionally biased region" description="Polar residues" evidence="1">
    <location>
        <begin position="25"/>
        <end position="35"/>
    </location>
</feature>
<evidence type="ECO:0000313" key="5">
    <source>
        <dbReference type="Proteomes" id="UP001175353"/>
    </source>
</evidence>
<name>A0AAN6FG78_9PEZI</name>
<accession>A0AAN6FG78</accession>
<feature type="compositionally biased region" description="Basic and acidic residues" evidence="1">
    <location>
        <begin position="39"/>
        <end position="53"/>
    </location>
</feature>
<dbReference type="EMBL" id="JASUXU010000040">
    <property type="protein sequence ID" value="KAK0317837.1"/>
    <property type="molecule type" value="Genomic_DNA"/>
</dbReference>
<proteinExistence type="predicted"/>